<evidence type="ECO:0000256" key="6">
    <source>
        <dbReference type="ARBA" id="ARBA00023136"/>
    </source>
</evidence>
<reference evidence="9 11" key="2">
    <citation type="submission" date="2024-06" db="EMBL/GenBank/DDBJ databases">
        <authorList>
            <person name="Bataeva Y.V."/>
            <person name="Grigorian L.N."/>
            <person name="Solomentsev V.I."/>
        </authorList>
    </citation>
    <scope>NUCLEOTIDE SEQUENCE [LARGE SCALE GENOMIC DNA]</scope>
    <source>
        <strain evidence="9">SCPM-O-B-12605</strain>
        <strain evidence="11">SCPM-O-B-12605 (RCAM04882)</strain>
    </source>
</reference>
<sequence>MNEKTVVSRISDTTTLLARAVVGVVFIAHGWPKAADLEGTAQGFASLGIPFPQFSALLGAGIEMGAGLALAVGFALPLAGLLLAFMMGSAYYFAHLGDAFIGGYEYLVVLAVTAVALGFAGGRYSLDRVMPWGRAPRRRTSESLPAS</sequence>
<feature type="transmembrane region" description="Helical" evidence="7">
    <location>
        <begin position="106"/>
        <end position="126"/>
    </location>
</feature>
<reference evidence="8 10" key="1">
    <citation type="submission" date="2023-07" db="EMBL/GenBank/DDBJ databases">
        <authorList>
            <person name="Girao M."/>
            <person name="Carvalho M.F."/>
        </authorList>
    </citation>
    <scope>NUCLEOTIDE SEQUENCE [LARGE SCALE GENOMIC DNA]</scope>
    <source>
        <strain evidence="8 10">66/93</strain>
    </source>
</reference>
<organism evidence="9 11">
    <name type="scientific">Nocardiopsis tropica</name>
    <dbReference type="NCBI Taxonomy" id="109330"/>
    <lineage>
        <taxon>Bacteria</taxon>
        <taxon>Bacillati</taxon>
        <taxon>Actinomycetota</taxon>
        <taxon>Actinomycetes</taxon>
        <taxon>Streptosporangiales</taxon>
        <taxon>Nocardiopsidaceae</taxon>
        <taxon>Nocardiopsis</taxon>
    </lineage>
</organism>
<evidence type="ECO:0000313" key="11">
    <source>
        <dbReference type="Proteomes" id="UP001432401"/>
    </source>
</evidence>
<feature type="transmembrane region" description="Helical" evidence="7">
    <location>
        <begin position="68"/>
        <end position="94"/>
    </location>
</feature>
<keyword evidence="11" id="KW-1185">Reference proteome</keyword>
<evidence type="ECO:0000256" key="4">
    <source>
        <dbReference type="ARBA" id="ARBA00022692"/>
    </source>
</evidence>
<dbReference type="PANTHER" id="PTHR33452">
    <property type="entry name" value="OXIDOREDUCTASE CATD-RELATED"/>
    <property type="match status" value="1"/>
</dbReference>
<dbReference type="EMBL" id="JAUUCC010000070">
    <property type="protein sequence ID" value="MEE2053405.1"/>
    <property type="molecule type" value="Genomic_DNA"/>
</dbReference>
<accession>A0ABV1ZNQ8</accession>
<dbReference type="RefSeq" id="WP_267947049.1">
    <property type="nucleotide sequence ID" value="NZ_BAAAJA010000012.1"/>
</dbReference>
<evidence type="ECO:0000313" key="9">
    <source>
        <dbReference type="EMBL" id="MES0832549.1"/>
    </source>
</evidence>
<keyword evidence="3" id="KW-1003">Cell membrane</keyword>
<dbReference type="EMBL" id="JBEQNB010000001">
    <property type="protein sequence ID" value="MES0832549.1"/>
    <property type="molecule type" value="Genomic_DNA"/>
</dbReference>
<keyword evidence="5 7" id="KW-1133">Transmembrane helix</keyword>
<evidence type="ECO:0000256" key="5">
    <source>
        <dbReference type="ARBA" id="ARBA00022989"/>
    </source>
</evidence>
<dbReference type="InterPro" id="IPR032808">
    <property type="entry name" value="DoxX"/>
</dbReference>
<dbReference type="Proteomes" id="UP001348641">
    <property type="component" value="Unassembled WGS sequence"/>
</dbReference>
<evidence type="ECO:0000256" key="2">
    <source>
        <dbReference type="ARBA" id="ARBA00006679"/>
    </source>
</evidence>
<comment type="similarity">
    <text evidence="2">Belongs to the DoxX family.</text>
</comment>
<protein>
    <submittedName>
        <fullName evidence="9">DoxX family protein</fullName>
    </submittedName>
</protein>
<proteinExistence type="inferred from homology"/>
<evidence type="ECO:0000313" key="8">
    <source>
        <dbReference type="EMBL" id="MEE2053405.1"/>
    </source>
</evidence>
<name>A0ABV1ZNQ8_9ACTN</name>
<comment type="subcellular location">
    <subcellularLocation>
        <location evidence="1">Cell membrane</location>
        <topology evidence="1">Multi-pass membrane protein</topology>
    </subcellularLocation>
</comment>
<dbReference type="PANTHER" id="PTHR33452:SF1">
    <property type="entry name" value="INNER MEMBRANE PROTEIN YPHA-RELATED"/>
    <property type="match status" value="1"/>
</dbReference>
<keyword evidence="6 7" id="KW-0472">Membrane</keyword>
<dbReference type="Pfam" id="PF07681">
    <property type="entry name" value="DoxX"/>
    <property type="match status" value="1"/>
</dbReference>
<dbReference type="InterPro" id="IPR051907">
    <property type="entry name" value="DoxX-like_oxidoreductase"/>
</dbReference>
<keyword evidence="4 7" id="KW-0812">Transmembrane</keyword>
<gene>
    <name evidence="9" type="ORF">ABUK86_02075</name>
    <name evidence="8" type="ORF">Q8A49_23150</name>
</gene>
<comment type="caution">
    <text evidence="9">The sequence shown here is derived from an EMBL/GenBank/DDBJ whole genome shotgun (WGS) entry which is preliminary data.</text>
</comment>
<evidence type="ECO:0000256" key="7">
    <source>
        <dbReference type="SAM" id="Phobius"/>
    </source>
</evidence>
<evidence type="ECO:0000313" key="10">
    <source>
        <dbReference type="Proteomes" id="UP001348641"/>
    </source>
</evidence>
<evidence type="ECO:0000256" key="3">
    <source>
        <dbReference type="ARBA" id="ARBA00022475"/>
    </source>
</evidence>
<evidence type="ECO:0000256" key="1">
    <source>
        <dbReference type="ARBA" id="ARBA00004651"/>
    </source>
</evidence>
<dbReference type="Proteomes" id="UP001432401">
    <property type="component" value="Unassembled WGS sequence"/>
</dbReference>